<proteinExistence type="predicted"/>
<keyword evidence="3" id="KW-1185">Reference proteome</keyword>
<organism evidence="2 3">
    <name type="scientific">Streptomyces pacificus</name>
    <dbReference type="NCBI Taxonomy" id="2705029"/>
    <lineage>
        <taxon>Bacteria</taxon>
        <taxon>Bacillati</taxon>
        <taxon>Actinomycetota</taxon>
        <taxon>Actinomycetes</taxon>
        <taxon>Kitasatosporales</taxon>
        <taxon>Streptomycetaceae</taxon>
        <taxon>Streptomyces</taxon>
    </lineage>
</organism>
<protein>
    <submittedName>
        <fullName evidence="2">Uncharacterized protein</fullName>
    </submittedName>
</protein>
<dbReference type="Proteomes" id="UP000484988">
    <property type="component" value="Unassembled WGS sequence"/>
</dbReference>
<evidence type="ECO:0000313" key="3">
    <source>
        <dbReference type="Proteomes" id="UP000484988"/>
    </source>
</evidence>
<sequence>MEILSRGAQRSSHRRISDDVWSGGPRFAPAVSLTLPGRGGEARRGGTGRNRRARPVPHGR</sequence>
<dbReference type="EMBL" id="BLLG01000023">
    <property type="protein sequence ID" value="GFH39124.1"/>
    <property type="molecule type" value="Genomic_DNA"/>
</dbReference>
<dbReference type="AlphaFoldDB" id="A0A6A0B472"/>
<evidence type="ECO:0000313" key="2">
    <source>
        <dbReference type="EMBL" id="GFH39124.1"/>
    </source>
</evidence>
<gene>
    <name evidence="2" type="ORF">SCWH03_53890</name>
</gene>
<name>A0A6A0B472_9ACTN</name>
<comment type="caution">
    <text evidence="2">The sequence shown here is derived from an EMBL/GenBank/DDBJ whole genome shotgun (WGS) entry which is preliminary data.</text>
</comment>
<feature type="region of interest" description="Disordered" evidence="1">
    <location>
        <begin position="1"/>
        <end position="60"/>
    </location>
</feature>
<reference evidence="2 3" key="1">
    <citation type="submission" date="2020-02" db="EMBL/GenBank/DDBJ databases">
        <title>Whole Genome Shotgun Sequence of Streptomyces sp. strain CWH03.</title>
        <authorList>
            <person name="Dohra H."/>
            <person name="Kodani S."/>
            <person name="Yamamura H."/>
        </authorList>
    </citation>
    <scope>NUCLEOTIDE SEQUENCE [LARGE SCALE GENOMIC DNA]</scope>
    <source>
        <strain evidence="2 3">CWH03</strain>
    </source>
</reference>
<feature type="compositionally biased region" description="Basic residues" evidence="1">
    <location>
        <begin position="49"/>
        <end position="60"/>
    </location>
</feature>
<accession>A0A6A0B472</accession>
<evidence type="ECO:0000256" key="1">
    <source>
        <dbReference type="SAM" id="MobiDB-lite"/>
    </source>
</evidence>